<dbReference type="PROSITE" id="PS00518">
    <property type="entry name" value="ZF_RING_1"/>
    <property type="match status" value="1"/>
</dbReference>
<evidence type="ECO:0000259" key="7">
    <source>
        <dbReference type="PROSITE" id="PS51382"/>
    </source>
</evidence>
<dbReference type="VEuPathDB" id="FungiDB:PYU1_G002995"/>
<evidence type="ECO:0000256" key="5">
    <source>
        <dbReference type="SAM" id="MobiDB-lite"/>
    </source>
</evidence>
<keyword evidence="9" id="KW-1185">Reference proteome</keyword>
<evidence type="ECO:0000256" key="2">
    <source>
        <dbReference type="ARBA" id="ARBA00022771"/>
    </source>
</evidence>
<dbReference type="STRING" id="431595.K3WDF7"/>
<dbReference type="CDD" id="cd14447">
    <property type="entry name" value="SPX"/>
    <property type="match status" value="1"/>
</dbReference>
<protein>
    <recommendedName>
        <fullName evidence="10">RING-type domain-containing protein</fullName>
    </recommendedName>
</protein>
<proteinExistence type="predicted"/>
<keyword evidence="2 4" id="KW-0863">Zinc-finger</keyword>
<reference evidence="9" key="1">
    <citation type="journal article" date="2010" name="Genome Biol.">
        <title>Genome sequence of the necrotrophic plant pathogen Pythium ultimum reveals original pathogenicity mechanisms and effector repertoire.</title>
        <authorList>
            <person name="Levesque C.A."/>
            <person name="Brouwer H."/>
            <person name="Cano L."/>
            <person name="Hamilton J.P."/>
            <person name="Holt C."/>
            <person name="Huitema E."/>
            <person name="Raffaele S."/>
            <person name="Robideau G.P."/>
            <person name="Thines M."/>
            <person name="Win J."/>
            <person name="Zerillo M.M."/>
            <person name="Beakes G.W."/>
            <person name="Boore J.L."/>
            <person name="Busam D."/>
            <person name="Dumas B."/>
            <person name="Ferriera S."/>
            <person name="Fuerstenberg S.I."/>
            <person name="Gachon C.M."/>
            <person name="Gaulin E."/>
            <person name="Govers F."/>
            <person name="Grenville-Briggs L."/>
            <person name="Horner N."/>
            <person name="Hostetler J."/>
            <person name="Jiang R.H."/>
            <person name="Johnson J."/>
            <person name="Krajaejun T."/>
            <person name="Lin H."/>
            <person name="Meijer H.J."/>
            <person name="Moore B."/>
            <person name="Morris P."/>
            <person name="Phuntmart V."/>
            <person name="Puiu D."/>
            <person name="Shetty J."/>
            <person name="Stajich J.E."/>
            <person name="Tripathy S."/>
            <person name="Wawra S."/>
            <person name="van West P."/>
            <person name="Whitty B.R."/>
            <person name="Coutinho P.M."/>
            <person name="Henrissat B."/>
            <person name="Martin F."/>
            <person name="Thomas P.D."/>
            <person name="Tyler B.M."/>
            <person name="De Vries R.P."/>
            <person name="Kamoun S."/>
            <person name="Yandell M."/>
            <person name="Tisserat N."/>
            <person name="Buell C.R."/>
        </authorList>
    </citation>
    <scope>NUCLEOTIDE SEQUENCE</scope>
    <source>
        <strain evidence="9">DAOM:BR144</strain>
    </source>
</reference>
<dbReference type="GO" id="GO:0016036">
    <property type="term" value="P:cellular response to phosphate starvation"/>
    <property type="evidence" value="ECO:0007669"/>
    <property type="project" value="InterPro"/>
</dbReference>
<dbReference type="GO" id="GO:0008270">
    <property type="term" value="F:zinc ion binding"/>
    <property type="evidence" value="ECO:0007669"/>
    <property type="project" value="UniProtKB-KW"/>
</dbReference>
<evidence type="ECO:0000313" key="9">
    <source>
        <dbReference type="Proteomes" id="UP000019132"/>
    </source>
</evidence>
<evidence type="ECO:0000313" key="8">
    <source>
        <dbReference type="EnsemblProtists" id="PYU1_T002998"/>
    </source>
</evidence>
<dbReference type="Gene3D" id="3.30.40.10">
    <property type="entry name" value="Zinc/RING finger domain, C3HC4 (zinc finger)"/>
    <property type="match status" value="1"/>
</dbReference>
<name>K3WDF7_GLOUD</name>
<dbReference type="InterPro" id="IPR004331">
    <property type="entry name" value="SPX_dom"/>
</dbReference>
<dbReference type="InParanoid" id="K3WDF7"/>
<evidence type="ECO:0000256" key="4">
    <source>
        <dbReference type="PROSITE-ProRule" id="PRU00175"/>
    </source>
</evidence>
<dbReference type="HOGENOM" id="CLU_619108_0_0_1"/>
<dbReference type="Proteomes" id="UP000019132">
    <property type="component" value="Unassembled WGS sequence"/>
</dbReference>
<feature type="domain" description="SPX" evidence="7">
    <location>
        <begin position="1"/>
        <end position="147"/>
    </location>
</feature>
<dbReference type="Pfam" id="PF00097">
    <property type="entry name" value="zf-C3HC4"/>
    <property type="match status" value="1"/>
</dbReference>
<dbReference type="InterPro" id="IPR013083">
    <property type="entry name" value="Znf_RING/FYVE/PHD"/>
</dbReference>
<keyword evidence="1" id="KW-0479">Metal-binding</keyword>
<evidence type="ECO:0000259" key="6">
    <source>
        <dbReference type="PROSITE" id="PS50089"/>
    </source>
</evidence>
<dbReference type="AlphaFoldDB" id="K3WDF7"/>
<feature type="compositionally biased region" description="Low complexity" evidence="5">
    <location>
        <begin position="313"/>
        <end position="324"/>
    </location>
</feature>
<dbReference type="EnsemblProtists" id="PYU1_T002998">
    <property type="protein sequence ID" value="PYU1_T002998"/>
    <property type="gene ID" value="PYU1_G002995"/>
</dbReference>
<dbReference type="EMBL" id="GL376628">
    <property type="status" value="NOT_ANNOTATED_CDS"/>
    <property type="molecule type" value="Genomic_DNA"/>
</dbReference>
<sequence length="448" mass="50991">MKFGKRMRSLASKDWEHDYVDYKQLKKQIRQLQDELPPQQANEAELVDAQTTFHDVLLREMVKINAAHARIQEHIEFFELMVLRSAVGNRWVLSPAKARSFLLDVIEISQKVDAFRRFVVLNSLAIVKITKKFDKAMGTSLKATVLEDLKQQSFYDGECLDRISAETIALTDRIMLCVLPDGNFRIDKCSVSCPICLSTEVKTSITLACAHTFCWSCLSKAAEHRFNSCPLCRRAQSIDPRYYEIDGLMKRFKRAYSFVEEGLDRAPLASSPMRQILAEAFELVNSYLADIETQYASITPPASVCDDADSCTTEDNNQENNETQKPAVENDGEEQERASATIVALERGAPVEILYGGLWYPGMIMQCNADATYSVLWWVKDNSQRFGQRVAPEQLREPRFEDSDARSSYVLYDFAAGAWRTATEWAMEPFRRLRTLSQSDRSSSSHSV</sequence>
<reference evidence="8" key="3">
    <citation type="submission" date="2015-02" db="UniProtKB">
        <authorList>
            <consortium name="EnsemblProtists"/>
        </authorList>
    </citation>
    <scope>IDENTIFICATION</scope>
    <source>
        <strain evidence="8">DAOM BR144</strain>
    </source>
</reference>
<feature type="domain" description="RING-type" evidence="6">
    <location>
        <begin position="193"/>
        <end position="233"/>
    </location>
</feature>
<dbReference type="PANTHER" id="PTHR45978">
    <property type="entry name" value="SPX DOMAIN-CONTAINING PROTEIN 3"/>
    <property type="match status" value="1"/>
</dbReference>
<evidence type="ECO:0000256" key="3">
    <source>
        <dbReference type="ARBA" id="ARBA00022833"/>
    </source>
</evidence>
<dbReference type="PROSITE" id="PS51382">
    <property type="entry name" value="SPX"/>
    <property type="match status" value="1"/>
</dbReference>
<accession>K3WDF7</accession>
<dbReference type="PROSITE" id="PS50089">
    <property type="entry name" value="ZF_RING_2"/>
    <property type="match status" value="1"/>
</dbReference>
<dbReference type="InterPro" id="IPR018957">
    <property type="entry name" value="Znf_C3HC4_RING-type"/>
</dbReference>
<dbReference type="OMA" id="ATEWAME"/>
<dbReference type="SUPFAM" id="SSF57850">
    <property type="entry name" value="RING/U-box"/>
    <property type="match status" value="1"/>
</dbReference>
<dbReference type="PANTHER" id="PTHR45978:SF7">
    <property type="entry name" value="SPX DOMAIN-CONTAINING PROTEIN 4"/>
    <property type="match status" value="1"/>
</dbReference>
<evidence type="ECO:0008006" key="10">
    <source>
        <dbReference type="Google" id="ProtNLM"/>
    </source>
</evidence>
<dbReference type="Pfam" id="PF03105">
    <property type="entry name" value="SPX"/>
    <property type="match status" value="1"/>
</dbReference>
<dbReference type="InterPro" id="IPR001841">
    <property type="entry name" value="Znf_RING"/>
</dbReference>
<keyword evidence="3" id="KW-0862">Zinc</keyword>
<dbReference type="InterPro" id="IPR031142">
    <property type="entry name" value="SPX_prot"/>
</dbReference>
<reference evidence="9" key="2">
    <citation type="submission" date="2010-04" db="EMBL/GenBank/DDBJ databases">
        <authorList>
            <person name="Buell R."/>
            <person name="Hamilton J."/>
            <person name="Hostetler J."/>
        </authorList>
    </citation>
    <scope>NUCLEOTIDE SEQUENCE [LARGE SCALE GENOMIC DNA]</scope>
    <source>
        <strain evidence="9">DAOM:BR144</strain>
    </source>
</reference>
<dbReference type="SMART" id="SM00184">
    <property type="entry name" value="RING"/>
    <property type="match status" value="1"/>
</dbReference>
<organism evidence="8 9">
    <name type="scientific">Globisporangium ultimum (strain ATCC 200006 / CBS 805.95 / DAOM BR144)</name>
    <name type="common">Pythium ultimum</name>
    <dbReference type="NCBI Taxonomy" id="431595"/>
    <lineage>
        <taxon>Eukaryota</taxon>
        <taxon>Sar</taxon>
        <taxon>Stramenopiles</taxon>
        <taxon>Oomycota</taxon>
        <taxon>Peronosporomycetes</taxon>
        <taxon>Pythiales</taxon>
        <taxon>Pythiaceae</taxon>
        <taxon>Globisporangium</taxon>
    </lineage>
</organism>
<feature type="region of interest" description="Disordered" evidence="5">
    <location>
        <begin position="306"/>
        <end position="337"/>
    </location>
</feature>
<evidence type="ECO:0000256" key="1">
    <source>
        <dbReference type="ARBA" id="ARBA00022723"/>
    </source>
</evidence>
<dbReference type="InterPro" id="IPR017907">
    <property type="entry name" value="Znf_RING_CS"/>
</dbReference>
<dbReference type="eggNOG" id="ENOG502SA6R">
    <property type="taxonomic scope" value="Eukaryota"/>
</dbReference>